<dbReference type="InterPro" id="IPR000451">
    <property type="entry name" value="NFkB/Dor"/>
</dbReference>
<keyword evidence="2" id="KW-0238">DNA-binding</keyword>
<dbReference type="Gene3D" id="2.60.40.340">
    <property type="entry name" value="Rel homology domain (RHD), DNA-binding domain"/>
    <property type="match status" value="2"/>
</dbReference>
<dbReference type="OrthoDB" id="7881762at2759"/>
<dbReference type="GO" id="GO:0033554">
    <property type="term" value="P:cellular response to stress"/>
    <property type="evidence" value="ECO:0007669"/>
    <property type="project" value="TreeGrafter"/>
</dbReference>
<keyword evidence="3" id="KW-1185">Reference proteome</keyword>
<feature type="domain" description="RHD" evidence="1">
    <location>
        <begin position="48"/>
        <end position="223"/>
    </location>
</feature>
<dbReference type="GO" id="GO:0045087">
    <property type="term" value="P:innate immune response"/>
    <property type="evidence" value="ECO:0007669"/>
    <property type="project" value="TreeGrafter"/>
</dbReference>
<dbReference type="GO" id="GO:0007249">
    <property type="term" value="P:canonical NF-kappaB signal transduction"/>
    <property type="evidence" value="ECO:0007669"/>
    <property type="project" value="TreeGrafter"/>
</dbReference>
<dbReference type="GO" id="GO:0038061">
    <property type="term" value="P:non-canonical NF-kappaB signal transduction"/>
    <property type="evidence" value="ECO:0007669"/>
    <property type="project" value="TreeGrafter"/>
</dbReference>
<feature type="domain" description="RHD" evidence="1">
    <location>
        <begin position="254"/>
        <end position="429"/>
    </location>
</feature>
<evidence type="ECO:0000313" key="3">
    <source>
        <dbReference type="Proteomes" id="UP000325440"/>
    </source>
</evidence>
<dbReference type="Proteomes" id="UP000325440">
    <property type="component" value="Unassembled WGS sequence"/>
</dbReference>
<dbReference type="PROSITE" id="PS50254">
    <property type="entry name" value="REL_2"/>
    <property type="match status" value="2"/>
</dbReference>
<dbReference type="GO" id="GO:0005634">
    <property type="term" value="C:nucleus"/>
    <property type="evidence" value="ECO:0007669"/>
    <property type="project" value="TreeGrafter"/>
</dbReference>
<dbReference type="GO" id="GO:0005737">
    <property type="term" value="C:cytoplasm"/>
    <property type="evidence" value="ECO:0007669"/>
    <property type="project" value="InterPro"/>
</dbReference>
<accession>A0A5E4N2V3</accession>
<dbReference type="GO" id="GO:0045944">
    <property type="term" value="P:positive regulation of transcription by RNA polymerase II"/>
    <property type="evidence" value="ECO:0007669"/>
    <property type="project" value="TreeGrafter"/>
</dbReference>
<dbReference type="PANTHER" id="PTHR24169:SF25">
    <property type="entry name" value="DORSAL-RELATED IMMUNITY FACTOR DIF-RELATED"/>
    <property type="match status" value="1"/>
</dbReference>
<dbReference type="SUPFAM" id="SSF49417">
    <property type="entry name" value="p53-like transcription factors"/>
    <property type="match status" value="2"/>
</dbReference>
<dbReference type="EMBL" id="CABPRJ010001430">
    <property type="protein sequence ID" value="VVC35994.1"/>
    <property type="molecule type" value="Genomic_DNA"/>
</dbReference>
<dbReference type="GO" id="GO:0000981">
    <property type="term" value="F:DNA-binding transcription factor activity, RNA polymerase II-specific"/>
    <property type="evidence" value="ECO:0007669"/>
    <property type="project" value="TreeGrafter"/>
</dbReference>
<organism evidence="2 3">
    <name type="scientific">Cinara cedri</name>
    <dbReference type="NCBI Taxonomy" id="506608"/>
    <lineage>
        <taxon>Eukaryota</taxon>
        <taxon>Metazoa</taxon>
        <taxon>Ecdysozoa</taxon>
        <taxon>Arthropoda</taxon>
        <taxon>Hexapoda</taxon>
        <taxon>Insecta</taxon>
        <taxon>Pterygota</taxon>
        <taxon>Neoptera</taxon>
        <taxon>Paraneoptera</taxon>
        <taxon>Hemiptera</taxon>
        <taxon>Sternorrhyncha</taxon>
        <taxon>Aphidomorpha</taxon>
        <taxon>Aphidoidea</taxon>
        <taxon>Aphididae</taxon>
        <taxon>Lachninae</taxon>
        <taxon>Cinara</taxon>
    </lineage>
</organism>
<dbReference type="InterPro" id="IPR008967">
    <property type="entry name" value="p53-like_TF_DNA-bd_sf"/>
</dbReference>
<dbReference type="PANTHER" id="PTHR24169">
    <property type="entry name" value="NUCLEAR FACTOR NF-KAPPA-B PROTEIN"/>
    <property type="match status" value="1"/>
</dbReference>
<sequence>MDPYDNNHSDIDDNRLDAKVCDKIGIDLIKNDTVSPSPPASSDAKLTKTNAFVKIIEQPTAVISAGFQQSQRTAKISICGVHSTSEHKTYPTIRLFGSGGRAAVVVVSCVTKSRPFRPHPHNVVGRENCKRGIRTVLMDSESTTESFQNLEIRQCASREEDIRDALKVREAIRVDPFRTGFSHRDYSATSIDLDTFRLCFQVFLRSSTNGKFITLEPVVSDVICINNTNCYVPKRHTAKMFDCPSSSSDDQKFTKKPYIEILEQPAAIHSDRLYARESVSAVKIVGVHSTAENQTYPTIRLVGSGSKAVVVVSCVTKSRPFRPHPHNVVGRENCKKGVCTIVIDNESMAQSFRHLEILQCAKREDIYDALKIREEIRVDPFRTGFSHGNNPTTIINLNEFRLCFQGFLKIPNEGKFVALTPVVSDPIYY</sequence>
<protein>
    <submittedName>
        <fullName evidence="2">Rel homology domain (RHD), DNA-binding domain,p53-like transcription factor, DNA-binding</fullName>
    </submittedName>
</protein>
<dbReference type="GO" id="GO:0034097">
    <property type="term" value="P:response to cytokine"/>
    <property type="evidence" value="ECO:0007669"/>
    <property type="project" value="TreeGrafter"/>
</dbReference>
<dbReference type="InterPro" id="IPR037059">
    <property type="entry name" value="RHD_DNA_bind_dom_sf"/>
</dbReference>
<reference evidence="2 3" key="1">
    <citation type="submission" date="2019-08" db="EMBL/GenBank/DDBJ databases">
        <authorList>
            <person name="Alioto T."/>
            <person name="Alioto T."/>
            <person name="Gomez Garrido J."/>
        </authorList>
    </citation>
    <scope>NUCLEOTIDE SEQUENCE [LARGE SCALE GENOMIC DNA]</scope>
</reference>
<name>A0A5E4N2V3_9HEMI</name>
<dbReference type="GO" id="GO:0000978">
    <property type="term" value="F:RNA polymerase II cis-regulatory region sequence-specific DNA binding"/>
    <property type="evidence" value="ECO:0007669"/>
    <property type="project" value="TreeGrafter"/>
</dbReference>
<dbReference type="AlphaFoldDB" id="A0A5E4N2V3"/>
<proteinExistence type="predicted"/>
<evidence type="ECO:0000259" key="1">
    <source>
        <dbReference type="PROSITE" id="PS50254"/>
    </source>
</evidence>
<dbReference type="Pfam" id="PF00554">
    <property type="entry name" value="RHD_DNA_bind"/>
    <property type="match status" value="2"/>
</dbReference>
<evidence type="ECO:0000313" key="2">
    <source>
        <dbReference type="EMBL" id="VVC35994.1"/>
    </source>
</evidence>
<gene>
    <name evidence="2" type="ORF">CINCED_3A004108</name>
</gene>
<dbReference type="InterPro" id="IPR011539">
    <property type="entry name" value="RHD_DNA_bind_dom"/>
</dbReference>